<name>A0A840CZZ5_9BACT</name>
<evidence type="ECO:0000256" key="1">
    <source>
        <dbReference type="SAM" id="SignalP"/>
    </source>
</evidence>
<gene>
    <name evidence="2" type="ORF">GGR21_003898</name>
</gene>
<organism evidence="2 3">
    <name type="scientific">Dysgonomonas hofstadii</name>
    <dbReference type="NCBI Taxonomy" id="637886"/>
    <lineage>
        <taxon>Bacteria</taxon>
        <taxon>Pseudomonadati</taxon>
        <taxon>Bacteroidota</taxon>
        <taxon>Bacteroidia</taxon>
        <taxon>Bacteroidales</taxon>
        <taxon>Dysgonomonadaceae</taxon>
        <taxon>Dysgonomonas</taxon>
    </lineage>
</organism>
<sequence length="346" mass="39121">MKHIICFLSAIFILSSCASPFYMIPIDTLEPAIVTFSPEVNNVLIVDNSPTVAEEDDADDNKSGQSVISLDSARTILLGSLVQFMNEEQYFNKVDLYPYKTNNSKILKDLNPLSKRKVQAICREQKADVLISLDLFVVSAQIESESTAYFTDYSIIGAKLGSILRVFSNDGDLYHSRIGYVDSLFREGPAPWDIRKNYTSEVNTLITDLSIVGADKMTGMFIPSWKTHDRWYYSDNSSEMKQAANFAKEGKWENAFTIWTALYDKETKADKKIKLASNIALANECLDNIDEAYKWINTAFDSLFTKNKKLALQISLYKTELDKRKNNAHKLEEQLGISEAVEDLGE</sequence>
<dbReference type="Pfam" id="PF19867">
    <property type="entry name" value="DUF6340"/>
    <property type="match status" value="1"/>
</dbReference>
<dbReference type="PROSITE" id="PS51257">
    <property type="entry name" value="PROKAR_LIPOPROTEIN"/>
    <property type="match status" value="1"/>
</dbReference>
<accession>A0A840CZZ5</accession>
<proteinExistence type="predicted"/>
<dbReference type="InterPro" id="IPR045921">
    <property type="entry name" value="DUF6340"/>
</dbReference>
<dbReference type="RefSeq" id="WP_183308813.1">
    <property type="nucleotide sequence ID" value="NZ_JACIEP010000020.1"/>
</dbReference>
<evidence type="ECO:0008006" key="4">
    <source>
        <dbReference type="Google" id="ProtNLM"/>
    </source>
</evidence>
<keyword evidence="1" id="KW-0732">Signal</keyword>
<comment type="caution">
    <text evidence="2">The sequence shown here is derived from an EMBL/GenBank/DDBJ whole genome shotgun (WGS) entry which is preliminary data.</text>
</comment>
<keyword evidence="3" id="KW-1185">Reference proteome</keyword>
<dbReference type="AlphaFoldDB" id="A0A840CZZ5"/>
<feature type="signal peptide" evidence="1">
    <location>
        <begin position="1"/>
        <end position="18"/>
    </location>
</feature>
<evidence type="ECO:0000313" key="2">
    <source>
        <dbReference type="EMBL" id="MBB4037972.1"/>
    </source>
</evidence>
<protein>
    <recommendedName>
        <fullName evidence="4">Tetratricopeptide repeat protein</fullName>
    </recommendedName>
</protein>
<evidence type="ECO:0000313" key="3">
    <source>
        <dbReference type="Proteomes" id="UP000555103"/>
    </source>
</evidence>
<reference evidence="2 3" key="1">
    <citation type="submission" date="2020-08" db="EMBL/GenBank/DDBJ databases">
        <title>Genomic Encyclopedia of Type Strains, Phase IV (KMG-IV): sequencing the most valuable type-strain genomes for metagenomic binning, comparative biology and taxonomic classification.</title>
        <authorList>
            <person name="Goeker M."/>
        </authorList>
    </citation>
    <scope>NUCLEOTIDE SEQUENCE [LARGE SCALE GENOMIC DNA]</scope>
    <source>
        <strain evidence="2 3">DSM 104969</strain>
    </source>
</reference>
<feature type="chain" id="PRO_5032282186" description="Tetratricopeptide repeat protein" evidence="1">
    <location>
        <begin position="19"/>
        <end position="346"/>
    </location>
</feature>
<dbReference type="EMBL" id="JACIEP010000020">
    <property type="protein sequence ID" value="MBB4037972.1"/>
    <property type="molecule type" value="Genomic_DNA"/>
</dbReference>
<dbReference type="Proteomes" id="UP000555103">
    <property type="component" value="Unassembled WGS sequence"/>
</dbReference>